<dbReference type="CDD" id="cd00067">
    <property type="entry name" value="GAL4"/>
    <property type="match status" value="1"/>
</dbReference>
<dbReference type="SUPFAM" id="SSF57701">
    <property type="entry name" value="Zn2/Cys6 DNA-binding domain"/>
    <property type="match status" value="1"/>
</dbReference>
<keyword evidence="4" id="KW-0804">Transcription</keyword>
<gene>
    <name evidence="7" type="ORF">BJY01DRAFT_247746</name>
</gene>
<dbReference type="EMBL" id="JBFXLU010000073">
    <property type="protein sequence ID" value="KAL2845270.1"/>
    <property type="molecule type" value="Genomic_DNA"/>
</dbReference>
<name>A0ABR4JZ01_9EURO</name>
<organism evidence="7 8">
    <name type="scientific">Aspergillus pseudoustus</name>
    <dbReference type="NCBI Taxonomy" id="1810923"/>
    <lineage>
        <taxon>Eukaryota</taxon>
        <taxon>Fungi</taxon>
        <taxon>Dikarya</taxon>
        <taxon>Ascomycota</taxon>
        <taxon>Pezizomycotina</taxon>
        <taxon>Eurotiomycetes</taxon>
        <taxon>Eurotiomycetidae</taxon>
        <taxon>Eurotiales</taxon>
        <taxon>Aspergillaceae</taxon>
        <taxon>Aspergillus</taxon>
        <taxon>Aspergillus subgen. Nidulantes</taxon>
    </lineage>
</organism>
<evidence type="ECO:0000256" key="3">
    <source>
        <dbReference type="ARBA" id="ARBA00023125"/>
    </source>
</evidence>
<keyword evidence="3" id="KW-0238">DNA-binding</keyword>
<comment type="subcellular location">
    <subcellularLocation>
        <location evidence="1">Nucleus</location>
    </subcellularLocation>
</comment>
<feature type="domain" description="Zn(2)-C6 fungal-type" evidence="6">
    <location>
        <begin position="6"/>
        <end position="33"/>
    </location>
</feature>
<evidence type="ECO:0000256" key="4">
    <source>
        <dbReference type="ARBA" id="ARBA00023163"/>
    </source>
</evidence>
<dbReference type="InterPro" id="IPR021858">
    <property type="entry name" value="Fun_TF"/>
</dbReference>
<dbReference type="Pfam" id="PF00172">
    <property type="entry name" value="Zn_clus"/>
    <property type="match status" value="1"/>
</dbReference>
<dbReference type="InterPro" id="IPR001138">
    <property type="entry name" value="Zn2Cys6_DnaBD"/>
</dbReference>
<accession>A0ABR4JZ01</accession>
<evidence type="ECO:0000259" key="6">
    <source>
        <dbReference type="Pfam" id="PF00172"/>
    </source>
</evidence>
<reference evidence="7 8" key="1">
    <citation type="submission" date="2024-07" db="EMBL/GenBank/DDBJ databases">
        <title>Section-level genome sequencing and comparative genomics of Aspergillus sections Usti and Cavernicolus.</title>
        <authorList>
            <consortium name="Lawrence Berkeley National Laboratory"/>
            <person name="Nybo J.L."/>
            <person name="Vesth T.C."/>
            <person name="Theobald S."/>
            <person name="Frisvad J.C."/>
            <person name="Larsen T.O."/>
            <person name="Kjaerboelling I."/>
            <person name="Rothschild-Mancinelli K."/>
            <person name="Lyhne E.K."/>
            <person name="Kogle M.E."/>
            <person name="Barry K."/>
            <person name="Clum A."/>
            <person name="Na H."/>
            <person name="Ledsgaard L."/>
            <person name="Lin J."/>
            <person name="Lipzen A."/>
            <person name="Kuo A."/>
            <person name="Riley R."/>
            <person name="Mondo S."/>
            <person name="Labutti K."/>
            <person name="Haridas S."/>
            <person name="Pangalinan J."/>
            <person name="Salamov A.A."/>
            <person name="Simmons B.A."/>
            <person name="Magnuson J.K."/>
            <person name="Chen J."/>
            <person name="Drula E."/>
            <person name="Henrissat B."/>
            <person name="Wiebenga A."/>
            <person name="Lubbers R.J."/>
            <person name="Gomes A.C."/>
            <person name="Makela M.R."/>
            <person name="Stajich J."/>
            <person name="Grigoriev I.V."/>
            <person name="Mortensen U.H."/>
            <person name="De Vries R.P."/>
            <person name="Baker S.E."/>
            <person name="Andersen M.R."/>
        </authorList>
    </citation>
    <scope>NUCLEOTIDE SEQUENCE [LARGE SCALE GENOMIC DNA]</scope>
    <source>
        <strain evidence="7 8">CBS 123904</strain>
    </source>
</reference>
<dbReference type="Proteomes" id="UP001610446">
    <property type="component" value="Unassembled WGS sequence"/>
</dbReference>
<keyword evidence="8" id="KW-1185">Reference proteome</keyword>
<evidence type="ECO:0000313" key="7">
    <source>
        <dbReference type="EMBL" id="KAL2845270.1"/>
    </source>
</evidence>
<evidence type="ECO:0000256" key="2">
    <source>
        <dbReference type="ARBA" id="ARBA00023015"/>
    </source>
</evidence>
<comment type="caution">
    <text evidence="7">The sequence shown here is derived from an EMBL/GenBank/DDBJ whole genome shotgun (WGS) entry which is preliminary data.</text>
</comment>
<dbReference type="PANTHER" id="PTHR37534:SF15">
    <property type="entry name" value="ZN(II)2CYS6 TRANSCRIPTION FACTOR (EUROFUNG)"/>
    <property type="match status" value="1"/>
</dbReference>
<dbReference type="Pfam" id="PF11951">
    <property type="entry name" value="Fungal_trans_2"/>
    <property type="match status" value="1"/>
</dbReference>
<protein>
    <submittedName>
        <fullName evidence="7">Fungal-specific transcription factor domain-containing protein</fullName>
    </submittedName>
</protein>
<dbReference type="InterPro" id="IPR036864">
    <property type="entry name" value="Zn2-C6_fun-type_DNA-bd_sf"/>
</dbReference>
<evidence type="ECO:0000313" key="8">
    <source>
        <dbReference type="Proteomes" id="UP001610446"/>
    </source>
</evidence>
<evidence type="ECO:0000256" key="5">
    <source>
        <dbReference type="ARBA" id="ARBA00023242"/>
    </source>
</evidence>
<sequence>MPELGRRRRCSEDRPACSGCLKRGISCHYGIRLLWQDDAESLGIAFGRAHKKDRRSASGDGTEGSMHPYFARPARRPTHRYWLNTTCDELSLLYGGPSAQQRPSFEMDESEPVLRQYPRSVIPVSLSLCPSLVEVDRFLFHYFGSICTSRRSLIGYENPWRSVLLPLCYESEGLLHIAIAWAAHTLRNQCEERDVSRFEQSILVHKCRSLKYLRNMVPQNSNDTAVILARAKGERDALLLLVMFHCLLEIASGSIEEWTYHMRGALLIMKFYTNMNTTSWRDTFSEEVVELVYTFFIEKGTFLGTTVNTAYDLDWSTEVPSMFPFLAGRGSMKVNPCLGLSTALLDIISSISHLAWQRRKSSLTPRTSLAQSVAQEFTSLRQRLTHLERAPDGDQMRQMSLISTAFVEATWIYLHHAVGNQPRHSDIIQKTHLPRLLATLERIHSIQGPLLGFIPYPMWALFIASCVVLEDDRVRILGWFTVLKCNKPISNVPSTMAAVEAIWRRRDLEVDDRTTAQYAAAQTLIAVGGDPGAEQRNRYHVEAIFRAITKNHVFLVRQLVNEVTNLENPLSRTYFNPQEILHEGHA</sequence>
<evidence type="ECO:0000256" key="1">
    <source>
        <dbReference type="ARBA" id="ARBA00004123"/>
    </source>
</evidence>
<keyword evidence="5" id="KW-0539">Nucleus</keyword>
<proteinExistence type="predicted"/>
<dbReference type="PANTHER" id="PTHR37534">
    <property type="entry name" value="TRANSCRIPTIONAL ACTIVATOR PROTEIN UGA3"/>
    <property type="match status" value="1"/>
</dbReference>
<keyword evidence="2" id="KW-0805">Transcription regulation</keyword>